<gene>
    <name evidence="1" type="ORF">GM31_18800</name>
</gene>
<dbReference type="Proteomes" id="UP000037393">
    <property type="component" value="Unassembled WGS sequence"/>
</dbReference>
<dbReference type="InterPro" id="IPR019908">
    <property type="entry name" value="Toxin_RalR"/>
</dbReference>
<accession>A0A0L0GXJ3</accession>
<dbReference type="RefSeq" id="WP_022651090.1">
    <property type="nucleotide sequence ID" value="NZ_JNGI01000048.1"/>
</dbReference>
<dbReference type="NCBIfam" id="TIGR03655">
    <property type="entry name" value="anti_R_Lar"/>
    <property type="match status" value="1"/>
</dbReference>
<dbReference type="GeneID" id="99705684"/>
<keyword evidence="2" id="KW-1185">Reference proteome</keyword>
<dbReference type="AlphaFoldDB" id="A0A0L0GXJ3"/>
<protein>
    <recommendedName>
        <fullName evidence="3">Restriction alleviation protein, Lar family</fullName>
    </recommendedName>
</protein>
<sequence>MSTQIKPCPFCGSKDVEAFAQYEEDCPYQSAIVRCHSCDAQSAQMVGANKINMAIAAWNKRVGEAAQ</sequence>
<name>A0A0L0GXJ3_9ENTR</name>
<evidence type="ECO:0008006" key="3">
    <source>
        <dbReference type="Google" id="ProtNLM"/>
    </source>
</evidence>
<dbReference type="Pfam" id="PF14354">
    <property type="entry name" value="Lar_restr_allev"/>
    <property type="match status" value="1"/>
</dbReference>
<evidence type="ECO:0000313" key="1">
    <source>
        <dbReference type="EMBL" id="KNC93632.1"/>
    </source>
</evidence>
<comment type="caution">
    <text evidence="1">The sequence shown here is derived from an EMBL/GenBank/DDBJ whole genome shotgun (WGS) entry which is preliminary data.</text>
</comment>
<dbReference type="OrthoDB" id="6631093at2"/>
<evidence type="ECO:0000313" key="2">
    <source>
        <dbReference type="Proteomes" id="UP000037393"/>
    </source>
</evidence>
<dbReference type="EMBL" id="JNGI01000048">
    <property type="protein sequence ID" value="KNC93632.1"/>
    <property type="molecule type" value="Genomic_DNA"/>
</dbReference>
<proteinExistence type="predicted"/>
<reference evidence="1 2" key="1">
    <citation type="journal article" date="2015" name="Appl. Environ. Microbiol.">
        <title>The Enterobacterium Trabulsiella odontotermitis Presents Novel Adaptations Related to Its Association with Fungus-Growing Termites.</title>
        <authorList>
            <person name="Sapountzis P."/>
            <person name="Gruntjes T."/>
            <person name="Otani S."/>
            <person name="Estevez J."/>
            <person name="da Costa R.R."/>
            <person name="Plunkett G.3rd."/>
            <person name="Perna N.T."/>
            <person name="Poulsen M."/>
        </authorList>
    </citation>
    <scope>NUCLEOTIDE SEQUENCE [LARGE SCALE GENOMIC DNA]</scope>
    <source>
        <strain evidence="1 2">12</strain>
    </source>
</reference>
<dbReference type="PATRIC" id="fig|379893.4.peg.3809"/>
<organism evidence="1 2">
    <name type="scientific">Trabulsiella odontotermitis</name>
    <dbReference type="NCBI Taxonomy" id="379893"/>
    <lineage>
        <taxon>Bacteria</taxon>
        <taxon>Pseudomonadati</taxon>
        <taxon>Pseudomonadota</taxon>
        <taxon>Gammaproteobacteria</taxon>
        <taxon>Enterobacterales</taxon>
        <taxon>Enterobacteriaceae</taxon>
        <taxon>Trabulsiella</taxon>
    </lineage>
</organism>